<feature type="compositionally biased region" description="Basic residues" evidence="1">
    <location>
        <begin position="342"/>
        <end position="351"/>
    </location>
</feature>
<dbReference type="EMBL" id="KQ085908">
    <property type="protein sequence ID" value="KLO17135.1"/>
    <property type="molecule type" value="Genomic_DNA"/>
</dbReference>
<dbReference type="Gene3D" id="3.70.10.10">
    <property type="match status" value="1"/>
</dbReference>
<dbReference type="GO" id="GO:0031573">
    <property type="term" value="P:mitotic intra-S DNA damage checkpoint signaling"/>
    <property type="evidence" value="ECO:0007669"/>
    <property type="project" value="TreeGrafter"/>
</dbReference>
<feature type="compositionally biased region" description="Basic and acidic residues" evidence="1">
    <location>
        <begin position="484"/>
        <end position="497"/>
    </location>
</feature>
<dbReference type="AlphaFoldDB" id="A0A0H2RYH8"/>
<dbReference type="GO" id="GO:0030896">
    <property type="term" value="C:checkpoint clamp complex"/>
    <property type="evidence" value="ECO:0007669"/>
    <property type="project" value="InterPro"/>
</dbReference>
<feature type="region of interest" description="Disordered" evidence="1">
    <location>
        <begin position="302"/>
        <end position="388"/>
    </location>
</feature>
<evidence type="ECO:0000313" key="3">
    <source>
        <dbReference type="Proteomes" id="UP000053477"/>
    </source>
</evidence>
<evidence type="ECO:0008006" key="4">
    <source>
        <dbReference type="Google" id="ProtNLM"/>
    </source>
</evidence>
<evidence type="ECO:0000313" key="2">
    <source>
        <dbReference type="EMBL" id="KLO17135.1"/>
    </source>
</evidence>
<sequence>MQAVLDDKALKPFTKALTCLSKYGENITIRASQDSLSLSSLNSSHSAYCNFKYNRDFFQRYSLSKSNDPGPSASNSSRTPAETAFAWSLNTKALLTILRHRNNDKSAEKCEFIVVEGQQPETQDEAREDEDSLESRLILRLHCKHGVVKTHRLLLNEASDNFVPIKPQNDQENRICVHPRTLKDIIDHFPFSKSAKSDPQLIWRFGDLEVSVQSVDGGIDTKGKTQLATELTISSDDFEEYDVSITPMSVGFHLREFNASVAYADGMSVLMELHLAAPSEPLCIRAATDDCEMQFMISTMQVRGAEDEPRPSAAQQAANRVVSSSNGSVRKRGREEEETPARRKQQIRKSMKVVEKSDGSAANGDVSRSRASVSQRSAASAFPEPEASQQPLFLASQLSTAAVNAIRESGLGLEEMDADEFAAFMDDEGEDVDFNGLPSPSRDRAENNAGGATDERMDSREGSLEYAESDEGRGSLGPTQLQRSPDDGKTFHALFED</sequence>
<dbReference type="OrthoDB" id="60092at2759"/>
<proteinExistence type="predicted"/>
<feature type="compositionally biased region" description="Basic and acidic residues" evidence="1">
    <location>
        <begin position="453"/>
        <end position="463"/>
    </location>
</feature>
<name>A0A0H2RYH8_9AGAM</name>
<dbReference type="GO" id="GO:0006281">
    <property type="term" value="P:DNA repair"/>
    <property type="evidence" value="ECO:0007669"/>
    <property type="project" value="TreeGrafter"/>
</dbReference>
<dbReference type="InterPro" id="IPR007268">
    <property type="entry name" value="Rad9/Ddc1"/>
</dbReference>
<dbReference type="PANTHER" id="PTHR15237:SF0">
    <property type="entry name" value="CELL CYCLE CHECKPOINT CONTROL PROTEIN"/>
    <property type="match status" value="1"/>
</dbReference>
<protein>
    <recommendedName>
        <fullName evidence="4">Rad9-domain-containing protein</fullName>
    </recommendedName>
</protein>
<feature type="compositionally biased region" description="Acidic residues" evidence="1">
    <location>
        <begin position="424"/>
        <end position="433"/>
    </location>
</feature>
<dbReference type="Proteomes" id="UP000053477">
    <property type="component" value="Unassembled WGS sequence"/>
</dbReference>
<dbReference type="STRING" id="27342.A0A0H2RYH8"/>
<dbReference type="GO" id="GO:0071479">
    <property type="term" value="P:cellular response to ionizing radiation"/>
    <property type="evidence" value="ECO:0007669"/>
    <property type="project" value="TreeGrafter"/>
</dbReference>
<gene>
    <name evidence="2" type="ORF">SCHPADRAFT_994599</name>
</gene>
<dbReference type="InterPro" id="IPR046938">
    <property type="entry name" value="DNA_clamp_sf"/>
</dbReference>
<organism evidence="2 3">
    <name type="scientific">Schizopora paradoxa</name>
    <dbReference type="NCBI Taxonomy" id="27342"/>
    <lineage>
        <taxon>Eukaryota</taxon>
        <taxon>Fungi</taxon>
        <taxon>Dikarya</taxon>
        <taxon>Basidiomycota</taxon>
        <taxon>Agaricomycotina</taxon>
        <taxon>Agaricomycetes</taxon>
        <taxon>Hymenochaetales</taxon>
        <taxon>Schizoporaceae</taxon>
        <taxon>Schizopora</taxon>
    </lineage>
</organism>
<evidence type="ECO:0000256" key="1">
    <source>
        <dbReference type="SAM" id="MobiDB-lite"/>
    </source>
</evidence>
<dbReference type="InParanoid" id="A0A0H2RYH8"/>
<dbReference type="SUPFAM" id="SSF55979">
    <property type="entry name" value="DNA clamp"/>
    <property type="match status" value="1"/>
</dbReference>
<reference evidence="2 3" key="1">
    <citation type="submission" date="2015-04" db="EMBL/GenBank/DDBJ databases">
        <title>Complete genome sequence of Schizopora paradoxa KUC8140, a cosmopolitan wood degrader in East Asia.</title>
        <authorList>
            <consortium name="DOE Joint Genome Institute"/>
            <person name="Min B."/>
            <person name="Park H."/>
            <person name="Jang Y."/>
            <person name="Kim J.-J."/>
            <person name="Kim K.H."/>
            <person name="Pangilinan J."/>
            <person name="Lipzen A."/>
            <person name="Riley R."/>
            <person name="Grigoriev I.V."/>
            <person name="Spatafora J.W."/>
            <person name="Choi I.-G."/>
        </authorList>
    </citation>
    <scope>NUCLEOTIDE SEQUENCE [LARGE SCALE GENOMIC DNA]</scope>
    <source>
        <strain evidence="2 3">KUC8140</strain>
    </source>
</reference>
<feature type="region of interest" description="Disordered" evidence="1">
    <location>
        <begin position="424"/>
        <end position="497"/>
    </location>
</feature>
<dbReference type="PANTHER" id="PTHR15237">
    <property type="entry name" value="DNA REPAIR PROTEIN RAD9"/>
    <property type="match status" value="1"/>
</dbReference>
<keyword evidence="3" id="KW-1185">Reference proteome</keyword>
<feature type="compositionally biased region" description="Low complexity" evidence="1">
    <location>
        <begin position="319"/>
        <end position="328"/>
    </location>
</feature>
<feature type="compositionally biased region" description="Low complexity" evidence="1">
    <location>
        <begin position="369"/>
        <end position="388"/>
    </location>
</feature>
<dbReference type="FunCoup" id="A0A0H2RYH8">
    <property type="interactions" value="350"/>
</dbReference>
<accession>A0A0H2RYH8</accession>
<dbReference type="GO" id="GO:0000076">
    <property type="term" value="P:DNA replication checkpoint signaling"/>
    <property type="evidence" value="ECO:0007669"/>
    <property type="project" value="TreeGrafter"/>
</dbReference>
<dbReference type="Pfam" id="PF04139">
    <property type="entry name" value="Rad9"/>
    <property type="match status" value="1"/>
</dbReference>